<dbReference type="Pfam" id="PF01235">
    <property type="entry name" value="Na_Ala_symp"/>
    <property type="match status" value="1"/>
</dbReference>
<comment type="subcellular location">
    <subcellularLocation>
        <location evidence="1 8">Cell membrane</location>
        <topology evidence="1 8">Multi-pass membrane protein</topology>
    </subcellularLocation>
</comment>
<evidence type="ECO:0000313" key="10">
    <source>
        <dbReference type="Proteomes" id="UP000719500"/>
    </source>
</evidence>
<evidence type="ECO:0000256" key="3">
    <source>
        <dbReference type="ARBA" id="ARBA00022448"/>
    </source>
</evidence>
<feature type="transmembrane region" description="Helical" evidence="8">
    <location>
        <begin position="149"/>
        <end position="167"/>
    </location>
</feature>
<dbReference type="InterPro" id="IPR001463">
    <property type="entry name" value="Na/Ala_symport"/>
</dbReference>
<evidence type="ECO:0000256" key="5">
    <source>
        <dbReference type="ARBA" id="ARBA00022692"/>
    </source>
</evidence>
<dbReference type="PANTHER" id="PTHR30330:SF14">
    <property type="entry name" value="SODIUM_AMINO ACID (ALANINE) SYMPORTER"/>
    <property type="match status" value="1"/>
</dbReference>
<keyword evidence="5 8" id="KW-0812">Transmembrane</keyword>
<dbReference type="EMBL" id="JACSNX010000007">
    <property type="protein sequence ID" value="MBM6851191.1"/>
    <property type="molecule type" value="Genomic_DNA"/>
</dbReference>
<feature type="transmembrane region" description="Helical" evidence="8">
    <location>
        <begin position="424"/>
        <end position="445"/>
    </location>
</feature>
<keyword evidence="10" id="KW-1185">Reference proteome</keyword>
<evidence type="ECO:0000313" key="9">
    <source>
        <dbReference type="EMBL" id="MBM6851191.1"/>
    </source>
</evidence>
<evidence type="ECO:0000256" key="8">
    <source>
        <dbReference type="RuleBase" id="RU363064"/>
    </source>
</evidence>
<evidence type="ECO:0000256" key="1">
    <source>
        <dbReference type="ARBA" id="ARBA00004651"/>
    </source>
</evidence>
<dbReference type="PANTHER" id="PTHR30330">
    <property type="entry name" value="AGSS FAMILY TRANSPORTER, SODIUM-ALANINE"/>
    <property type="match status" value="1"/>
</dbReference>
<keyword evidence="4 8" id="KW-1003">Cell membrane</keyword>
<evidence type="ECO:0000256" key="2">
    <source>
        <dbReference type="ARBA" id="ARBA00009261"/>
    </source>
</evidence>
<proteinExistence type="inferred from homology"/>
<dbReference type="Gene3D" id="1.20.1740.10">
    <property type="entry name" value="Amino acid/polyamine transporter I"/>
    <property type="match status" value="1"/>
</dbReference>
<accession>A0ABS2FWG7</accession>
<name>A0ABS2FWG7_9FIRM</name>
<keyword evidence="6 8" id="KW-1133">Transmembrane helix</keyword>
<reference evidence="9 10" key="1">
    <citation type="journal article" date="2021" name="Sci. Rep.">
        <title>The distribution of antibiotic resistance genes in chicken gut microbiota commensals.</title>
        <authorList>
            <person name="Juricova H."/>
            <person name="Matiasovicova J."/>
            <person name="Kubasova T."/>
            <person name="Cejkova D."/>
            <person name="Rychlik I."/>
        </authorList>
    </citation>
    <scope>NUCLEOTIDE SEQUENCE [LARGE SCALE GENOMIC DNA]</scope>
    <source>
        <strain evidence="9 10">An411</strain>
    </source>
</reference>
<keyword evidence="8" id="KW-0769">Symport</keyword>
<gene>
    <name evidence="9" type="ORF">H9X91_07050</name>
</gene>
<dbReference type="PRINTS" id="PR00175">
    <property type="entry name" value="NAALASMPORT"/>
</dbReference>
<comment type="similarity">
    <text evidence="2 8">Belongs to the alanine or glycine:cation symporter (AGCS) (TC 2.A.25) family.</text>
</comment>
<dbReference type="NCBIfam" id="TIGR00835">
    <property type="entry name" value="agcS"/>
    <property type="match status" value="1"/>
</dbReference>
<feature type="transmembrane region" description="Helical" evidence="8">
    <location>
        <begin position="218"/>
        <end position="238"/>
    </location>
</feature>
<feature type="transmembrane region" description="Helical" evidence="8">
    <location>
        <begin position="187"/>
        <end position="206"/>
    </location>
</feature>
<feature type="transmembrane region" description="Helical" evidence="8">
    <location>
        <begin position="362"/>
        <end position="382"/>
    </location>
</feature>
<sequence length="456" mass="48075">MDLLAAKVSELAGFVWNGLLLYLLVGTGIIFTIRTRFIQVRKFGTGFKRLFGSISLNGEKAGKEGMSSFQAVATSIAAQVGTGNITGCATAMISGGPGAIFWMWVAAFFGMATIYGEAVLAQTFKTTDGTGQVIGGPVYYIRQAFKGTFGKILAGFFALAIIFALGFTGNMVQSNAISNAFREALGVPTWIVGVILAVVAAFIFLGGVTRIASVTEKLVPVMAAFYLIGGLVMLIANITNLPHAFALIFEGAFNPQAILGGAAGIGVREAMRYGVARGLFSNEAGMGSTPHAHAMAKVAKPQDQGIVAMICVFIDTFVVLTMTALVMLTSGALNVADMSANPAAENMAQVAFTTVFGSFGNLYVAICLLFFAFSTVIGWYFFGEQNVKYLFGVKAVKVYACIAVVCVALGSMLEAPLVWNLSDLFNALMVFPNLLALLALSGLVAKAAREPDSLRK</sequence>
<protein>
    <submittedName>
        <fullName evidence="9">Sodium:alanine symporter family protein</fullName>
    </submittedName>
</protein>
<evidence type="ECO:0000256" key="4">
    <source>
        <dbReference type="ARBA" id="ARBA00022475"/>
    </source>
</evidence>
<dbReference type="Proteomes" id="UP000719500">
    <property type="component" value="Unassembled WGS sequence"/>
</dbReference>
<organism evidence="9 10">
    <name type="scientific">Oscillibacter valericigenes</name>
    <dbReference type="NCBI Taxonomy" id="351091"/>
    <lineage>
        <taxon>Bacteria</taxon>
        <taxon>Bacillati</taxon>
        <taxon>Bacillota</taxon>
        <taxon>Clostridia</taxon>
        <taxon>Eubacteriales</taxon>
        <taxon>Oscillospiraceae</taxon>
        <taxon>Oscillibacter</taxon>
    </lineage>
</organism>
<dbReference type="PROSITE" id="PS00873">
    <property type="entry name" value="NA_ALANINE_SYMP"/>
    <property type="match status" value="1"/>
</dbReference>
<evidence type="ECO:0000256" key="7">
    <source>
        <dbReference type="ARBA" id="ARBA00023136"/>
    </source>
</evidence>
<keyword evidence="3 8" id="KW-0813">Transport</keyword>
<comment type="caution">
    <text evidence="9">The sequence shown here is derived from an EMBL/GenBank/DDBJ whole genome shotgun (WGS) entry which is preliminary data.</text>
</comment>
<feature type="transmembrane region" description="Helical" evidence="8">
    <location>
        <begin position="12"/>
        <end position="33"/>
    </location>
</feature>
<keyword evidence="7 8" id="KW-0472">Membrane</keyword>
<evidence type="ECO:0000256" key="6">
    <source>
        <dbReference type="ARBA" id="ARBA00022989"/>
    </source>
</evidence>
<feature type="transmembrane region" description="Helical" evidence="8">
    <location>
        <begin position="244"/>
        <end position="267"/>
    </location>
</feature>
<feature type="transmembrane region" description="Helical" evidence="8">
    <location>
        <begin position="305"/>
        <end position="328"/>
    </location>
</feature>
<feature type="transmembrane region" description="Helical" evidence="8">
    <location>
        <begin position="389"/>
        <end position="412"/>
    </location>
</feature>
<dbReference type="RefSeq" id="WP_204803917.1">
    <property type="nucleotide sequence ID" value="NZ_JACSNX010000007.1"/>
</dbReference>